<organism evidence="1 2">
    <name type="scientific">Tessaracoccus flavus</name>
    <dbReference type="NCBI Taxonomy" id="1610493"/>
    <lineage>
        <taxon>Bacteria</taxon>
        <taxon>Bacillati</taxon>
        <taxon>Actinomycetota</taxon>
        <taxon>Actinomycetes</taxon>
        <taxon>Propionibacteriales</taxon>
        <taxon>Propionibacteriaceae</taxon>
        <taxon>Tessaracoccus</taxon>
    </lineage>
</organism>
<dbReference type="Gene3D" id="2.60.200.20">
    <property type="match status" value="1"/>
</dbReference>
<dbReference type="PROSITE" id="PS50006">
    <property type="entry name" value="FHA_DOMAIN"/>
    <property type="match status" value="1"/>
</dbReference>
<evidence type="ECO:0000313" key="1">
    <source>
        <dbReference type="EMBL" id="AQP45555.1"/>
    </source>
</evidence>
<dbReference type="SUPFAM" id="SSF49879">
    <property type="entry name" value="SMAD/FHA domain"/>
    <property type="match status" value="1"/>
</dbReference>
<dbReference type="InterPro" id="IPR042287">
    <property type="entry name" value="FhaA_N_sf"/>
</dbReference>
<dbReference type="PANTHER" id="PTHR23308">
    <property type="entry name" value="NUCLEAR INHIBITOR OF PROTEIN PHOSPHATASE-1"/>
    <property type="match status" value="1"/>
</dbReference>
<name>A0A1Q2CHM1_9ACTN</name>
<dbReference type="OrthoDB" id="151099at2"/>
<gene>
    <name evidence="1" type="ORF">RPIT_12685</name>
</gene>
<dbReference type="InterPro" id="IPR050923">
    <property type="entry name" value="Cell_Proc_Reg/RNA_Proc"/>
</dbReference>
<dbReference type="KEGG" id="tfl:RPIT_12685"/>
<dbReference type="Pfam" id="PF12401">
    <property type="entry name" value="FhaA_N"/>
    <property type="match status" value="1"/>
</dbReference>
<dbReference type="SMART" id="SM00240">
    <property type="entry name" value="FHA"/>
    <property type="match status" value="1"/>
</dbReference>
<dbReference type="Pfam" id="PF00498">
    <property type="entry name" value="FHA"/>
    <property type="match status" value="1"/>
</dbReference>
<dbReference type="RefSeq" id="WP_077343762.1">
    <property type="nucleotide sequence ID" value="NZ_CP019605.1"/>
</dbReference>
<dbReference type="AlphaFoldDB" id="A0A1Q2CHM1"/>
<dbReference type="Proteomes" id="UP000188324">
    <property type="component" value="Chromosome"/>
</dbReference>
<dbReference type="InterPro" id="IPR008984">
    <property type="entry name" value="SMAD_FHA_dom_sf"/>
</dbReference>
<dbReference type="CDD" id="cd00060">
    <property type="entry name" value="FHA"/>
    <property type="match status" value="1"/>
</dbReference>
<dbReference type="Gene3D" id="3.30.2320.60">
    <property type="entry name" value="FhaA, phosphopeptide-binding domain (DUF3662)"/>
    <property type="match status" value="1"/>
</dbReference>
<sequence length="232" mass="25052">MGVFDKAEKKIESAVGKVFARAFKGYVHPVEIVAGIQRELDAEAKLLSRDKRLVPNVFTIGLSRNDYDRLAPYAKTLNAEITPSIRDHAADRHYVFNGPVSIDYTLDESLPTGQFTVASQAVADDSSGRKPDRPGKLVLEVNGVRHPLVAPGILIGRGAEADLRLNDPGVSRRHAMISVTGDPAHPVVTIEDLGSTNGVHVNGNRVNKTRIGEGARIEIGNTRMLIHTPAGV</sequence>
<accession>A0A1Q2CHM1</accession>
<proteinExistence type="predicted"/>
<dbReference type="EMBL" id="CP019605">
    <property type="protein sequence ID" value="AQP45555.1"/>
    <property type="molecule type" value="Genomic_DNA"/>
</dbReference>
<reference evidence="1 2" key="1">
    <citation type="journal article" date="2016" name="Int. J. Syst. Evol. Microbiol.">
        <title>Tessaracoccus flavus sp. nov., isolated from the drainage system of a lindane-producing factory.</title>
        <authorList>
            <person name="Kumari R."/>
            <person name="Singh P."/>
            <person name="Schumann P."/>
            <person name="Lal R."/>
        </authorList>
    </citation>
    <scope>NUCLEOTIDE SEQUENCE [LARGE SCALE GENOMIC DNA]</scope>
    <source>
        <strain evidence="1 2">RP1T</strain>
    </source>
</reference>
<dbReference type="InterPro" id="IPR022128">
    <property type="entry name" value="FhaA_N"/>
</dbReference>
<dbReference type="STRING" id="1610493.RPIT_12685"/>
<keyword evidence="2" id="KW-1185">Reference proteome</keyword>
<protein>
    <submittedName>
        <fullName evidence="1">Uncharacterized protein</fullName>
    </submittedName>
</protein>
<dbReference type="InterPro" id="IPR000253">
    <property type="entry name" value="FHA_dom"/>
</dbReference>
<evidence type="ECO:0000313" key="2">
    <source>
        <dbReference type="Proteomes" id="UP000188324"/>
    </source>
</evidence>